<gene>
    <name evidence="2" type="primary">Hypp7271</name>
    <name evidence="2" type="ORF">BLAG_LOCUS6997</name>
</gene>
<evidence type="ECO:0000313" key="3">
    <source>
        <dbReference type="Proteomes" id="UP000838412"/>
    </source>
</evidence>
<dbReference type="Proteomes" id="UP000838412">
    <property type="component" value="Chromosome 14"/>
</dbReference>
<protein>
    <submittedName>
        <fullName evidence="2">Hypp7271 protein</fullName>
    </submittedName>
</protein>
<proteinExistence type="predicted"/>
<feature type="compositionally biased region" description="Basic and acidic residues" evidence="1">
    <location>
        <begin position="68"/>
        <end position="78"/>
    </location>
</feature>
<evidence type="ECO:0000256" key="1">
    <source>
        <dbReference type="SAM" id="MobiDB-lite"/>
    </source>
</evidence>
<name>A0A8J9YYV3_BRALA</name>
<keyword evidence="3" id="KW-1185">Reference proteome</keyword>
<accession>A0A8J9YYV3</accession>
<feature type="compositionally biased region" description="Polar residues" evidence="1">
    <location>
        <begin position="1"/>
        <end position="11"/>
    </location>
</feature>
<dbReference type="AlphaFoldDB" id="A0A8J9YYV3"/>
<sequence length="78" mass="8296">MADPRTTTRQQEMIIPDHSQSQSGCPILFTMQKLIPDGGRAITDDAPLMEGDSGPDGSGAATKGTPPMEDREFHGPVT</sequence>
<reference evidence="2" key="1">
    <citation type="submission" date="2022-01" db="EMBL/GenBank/DDBJ databases">
        <authorList>
            <person name="Braso-Vives M."/>
        </authorList>
    </citation>
    <scope>NUCLEOTIDE SEQUENCE</scope>
</reference>
<dbReference type="EMBL" id="OV696699">
    <property type="protein sequence ID" value="CAH1244345.1"/>
    <property type="molecule type" value="Genomic_DNA"/>
</dbReference>
<evidence type="ECO:0000313" key="2">
    <source>
        <dbReference type="EMBL" id="CAH1244345.1"/>
    </source>
</evidence>
<feature type="region of interest" description="Disordered" evidence="1">
    <location>
        <begin position="1"/>
        <end position="24"/>
    </location>
</feature>
<organism evidence="2 3">
    <name type="scientific">Branchiostoma lanceolatum</name>
    <name type="common">Common lancelet</name>
    <name type="synonym">Amphioxus lanceolatum</name>
    <dbReference type="NCBI Taxonomy" id="7740"/>
    <lineage>
        <taxon>Eukaryota</taxon>
        <taxon>Metazoa</taxon>
        <taxon>Chordata</taxon>
        <taxon>Cephalochordata</taxon>
        <taxon>Leptocardii</taxon>
        <taxon>Amphioxiformes</taxon>
        <taxon>Branchiostomatidae</taxon>
        <taxon>Branchiostoma</taxon>
    </lineage>
</organism>
<feature type="region of interest" description="Disordered" evidence="1">
    <location>
        <begin position="38"/>
        <end position="78"/>
    </location>
</feature>